<sequence length="382" mass="43676">MKKNIFVTLVLLGLIAVVLLLMFSLLRRPRDKAIKSTALSAARVEDIAKYIMPPEEALHEGTWLQWPHNYGYDRKHIQRYEATWIHMARELSQGENVHIIAYDGEEKRRITAILENDASTNMRRVDFLIGKTDDVWVRDNGPIFVRDVVVQEHQLVVQNWLFNGWGKKADYHLCNEIPKLVGTNLNLPVIDVAMVNEGGSIELDGRGTLMAKKSSILNKNRNPGWTQANVEAYFHHYLGVTNFIWLDGVKGQDITDDHIDGTARFVNNGTTIVTVNPYDSLSRKEYNCLKNAQDADGKNYTIVHLPLTSRKLRRLRDWGTYINFYVANEVVLVPKYEDKNDRAAQEIIIEKLYPERRVVGVDALELAIDGGMIHCVTQQQPI</sequence>
<keyword evidence="2" id="KW-1133">Transmembrane helix</keyword>
<evidence type="ECO:0008006" key="4">
    <source>
        <dbReference type="Google" id="ProtNLM"/>
    </source>
</evidence>
<dbReference type="Gene3D" id="3.75.10.10">
    <property type="entry name" value="L-arginine/glycine Amidinotransferase, Chain A"/>
    <property type="match status" value="1"/>
</dbReference>
<dbReference type="PANTHER" id="PTHR31377">
    <property type="entry name" value="AGMATINE DEIMINASE-RELATED"/>
    <property type="match status" value="1"/>
</dbReference>
<dbReference type="InterPro" id="IPR007466">
    <property type="entry name" value="Peptidyl-Arg-deiminase_porph"/>
</dbReference>
<name>A0A7S2LGN7_9STRA</name>
<keyword evidence="2" id="KW-0472">Membrane</keyword>
<reference evidence="3" key="1">
    <citation type="submission" date="2021-01" db="EMBL/GenBank/DDBJ databases">
        <authorList>
            <person name="Corre E."/>
            <person name="Pelletier E."/>
            <person name="Niang G."/>
            <person name="Scheremetjew M."/>
            <person name="Finn R."/>
            <person name="Kale V."/>
            <person name="Holt S."/>
            <person name="Cochrane G."/>
            <person name="Meng A."/>
            <person name="Brown T."/>
            <person name="Cohen L."/>
        </authorList>
    </citation>
    <scope>NUCLEOTIDE SEQUENCE</scope>
    <source>
        <strain evidence="3">SM1012Den-03</strain>
    </source>
</reference>
<gene>
    <name evidence="3" type="ORF">SMAR0320_LOCUS11824</name>
</gene>
<keyword evidence="1" id="KW-0378">Hydrolase</keyword>
<dbReference type="AlphaFoldDB" id="A0A7S2LGN7"/>
<proteinExistence type="predicted"/>
<keyword evidence="2" id="KW-0812">Transmembrane</keyword>
<dbReference type="GO" id="GO:0009446">
    <property type="term" value="P:putrescine biosynthetic process"/>
    <property type="evidence" value="ECO:0007669"/>
    <property type="project" value="InterPro"/>
</dbReference>
<evidence type="ECO:0000256" key="1">
    <source>
        <dbReference type="ARBA" id="ARBA00022801"/>
    </source>
</evidence>
<feature type="transmembrane region" description="Helical" evidence="2">
    <location>
        <begin position="6"/>
        <end position="26"/>
    </location>
</feature>
<evidence type="ECO:0000256" key="2">
    <source>
        <dbReference type="SAM" id="Phobius"/>
    </source>
</evidence>
<dbReference type="PANTHER" id="PTHR31377:SF0">
    <property type="entry name" value="AGMATINE DEIMINASE-RELATED"/>
    <property type="match status" value="1"/>
</dbReference>
<dbReference type="SUPFAM" id="SSF55909">
    <property type="entry name" value="Pentein"/>
    <property type="match status" value="1"/>
</dbReference>
<dbReference type="Pfam" id="PF04371">
    <property type="entry name" value="PAD_porph"/>
    <property type="match status" value="1"/>
</dbReference>
<evidence type="ECO:0000313" key="3">
    <source>
        <dbReference type="EMBL" id="CAD9605344.1"/>
    </source>
</evidence>
<dbReference type="EMBL" id="HBGZ01016534">
    <property type="protein sequence ID" value="CAD9605344.1"/>
    <property type="molecule type" value="Transcribed_RNA"/>
</dbReference>
<dbReference type="GO" id="GO:0047632">
    <property type="term" value="F:agmatine deiminase activity"/>
    <property type="evidence" value="ECO:0007669"/>
    <property type="project" value="TreeGrafter"/>
</dbReference>
<accession>A0A7S2LGN7</accession>
<organism evidence="3">
    <name type="scientific">Skeletonema marinoi</name>
    <dbReference type="NCBI Taxonomy" id="267567"/>
    <lineage>
        <taxon>Eukaryota</taxon>
        <taxon>Sar</taxon>
        <taxon>Stramenopiles</taxon>
        <taxon>Ochrophyta</taxon>
        <taxon>Bacillariophyta</taxon>
        <taxon>Coscinodiscophyceae</taxon>
        <taxon>Thalassiosirophycidae</taxon>
        <taxon>Thalassiosirales</taxon>
        <taxon>Skeletonemataceae</taxon>
        <taxon>Skeletonema</taxon>
        <taxon>Skeletonema marinoi-dohrnii complex</taxon>
    </lineage>
</organism>
<protein>
    <recommendedName>
        <fullName evidence="4">Agmatine deiminase</fullName>
    </recommendedName>
</protein>
<dbReference type="GO" id="GO:0004668">
    <property type="term" value="F:protein-arginine deiminase activity"/>
    <property type="evidence" value="ECO:0007669"/>
    <property type="project" value="InterPro"/>
</dbReference>